<dbReference type="NCBIfam" id="TIGR00745">
    <property type="entry name" value="apbA_panE"/>
    <property type="match status" value="1"/>
</dbReference>
<evidence type="ECO:0000259" key="12">
    <source>
        <dbReference type="Pfam" id="PF08546"/>
    </source>
</evidence>
<dbReference type="UniPathway" id="UPA00241"/>
<evidence type="ECO:0000256" key="10">
    <source>
        <dbReference type="RuleBase" id="RU362068"/>
    </source>
</evidence>
<dbReference type="GO" id="GO:0050661">
    <property type="term" value="F:NADP binding"/>
    <property type="evidence" value="ECO:0007669"/>
    <property type="project" value="TreeGrafter"/>
</dbReference>
<dbReference type="InterPro" id="IPR008927">
    <property type="entry name" value="6-PGluconate_DH-like_C_sf"/>
</dbReference>
<keyword evidence="5 10" id="KW-0173">Coenzyme A biosynthesis</keyword>
<dbReference type="SUPFAM" id="SSF51735">
    <property type="entry name" value="NAD(P)-binding Rossmann-fold domains"/>
    <property type="match status" value="1"/>
</dbReference>
<dbReference type="Gene3D" id="1.10.1040.10">
    <property type="entry name" value="N-(1-d-carboxylethyl)-l-norvaline Dehydrogenase, domain 2"/>
    <property type="match status" value="1"/>
</dbReference>
<evidence type="ECO:0000259" key="11">
    <source>
        <dbReference type="Pfam" id="PF02558"/>
    </source>
</evidence>
<sequence>MKKIRVAVFGAGSLGSVLGAILAKRNDVLLITRGEHYRAIKENGLRVEGFTEGLFNIPVAEHYPGGYDIIILAVKAYQTEEAIREIKMEYKDEILITFQNGVGIVDMLKDFDVIPGVTTHGAMLISPGIVKHAGYGDTFIGEKSGELTERVFEIAKNFTESGLKTEVVNDIMERRWVKAAVNAVINPLTAIFSIKNGEIWNDDNLRSIAKCMSEELSLFLQKKGINEDVYSLVQDVVLKTRDNESSMLQDIKRGRKTEADYIIKPFSNSKCMYILYKMIKYLEKG</sequence>
<dbReference type="SUPFAM" id="SSF48179">
    <property type="entry name" value="6-phosphogluconate dehydrogenase C-terminal domain-like"/>
    <property type="match status" value="1"/>
</dbReference>
<dbReference type="EC" id="1.1.1.169" evidence="3 10"/>
<dbReference type="InterPro" id="IPR013332">
    <property type="entry name" value="KPR_N"/>
</dbReference>
<name>D3TBS0_ACIB4</name>
<comment type="function">
    <text evidence="10">Catalyzes the NADPH-dependent reduction of ketopantoate into pantoic acid.</text>
</comment>
<dbReference type="GeneID" id="8827134"/>
<evidence type="ECO:0000256" key="6">
    <source>
        <dbReference type="ARBA" id="ARBA00023002"/>
    </source>
</evidence>
<evidence type="ECO:0000256" key="5">
    <source>
        <dbReference type="ARBA" id="ARBA00022993"/>
    </source>
</evidence>
<evidence type="ECO:0000256" key="1">
    <source>
        <dbReference type="ARBA" id="ARBA00004724"/>
    </source>
</evidence>
<dbReference type="InterPro" id="IPR013752">
    <property type="entry name" value="KPA_reductase"/>
</dbReference>
<comment type="similarity">
    <text evidence="2 10">Belongs to the ketopantoate reductase family.</text>
</comment>
<accession>D3TBS0</accession>
<dbReference type="GO" id="GO:0015940">
    <property type="term" value="P:pantothenate biosynthetic process"/>
    <property type="evidence" value="ECO:0007669"/>
    <property type="project" value="InterPro"/>
</dbReference>
<proteinExistence type="inferred from homology"/>
<evidence type="ECO:0000313" key="13">
    <source>
        <dbReference type="EMBL" id="ADD08005.1"/>
    </source>
</evidence>
<dbReference type="InterPro" id="IPR003710">
    <property type="entry name" value="ApbA"/>
</dbReference>
<comment type="catalytic activity">
    <reaction evidence="8">
        <text>(R)-pantoate + NADP(+) = 2-dehydropantoate + NADPH + H(+)</text>
        <dbReference type="Rhea" id="RHEA:16233"/>
        <dbReference type="ChEBI" id="CHEBI:11561"/>
        <dbReference type="ChEBI" id="CHEBI:15378"/>
        <dbReference type="ChEBI" id="CHEBI:15980"/>
        <dbReference type="ChEBI" id="CHEBI:57783"/>
        <dbReference type="ChEBI" id="CHEBI:58349"/>
        <dbReference type="EC" id="1.1.1.169"/>
    </reaction>
    <physiologicalReaction direction="right-to-left" evidence="8">
        <dbReference type="Rhea" id="RHEA:16235"/>
    </physiologicalReaction>
</comment>
<comment type="pathway">
    <text evidence="1 10">Cofactor biosynthesis; coenzyme A biosynthesis.</text>
</comment>
<organism evidence="13 14">
    <name type="scientific">Aciduliprofundum boonei (strain DSM 19572 / T469)</name>
    <dbReference type="NCBI Taxonomy" id="439481"/>
    <lineage>
        <taxon>Archaea</taxon>
        <taxon>Methanobacteriati</taxon>
        <taxon>Thermoplasmatota</taxon>
        <taxon>DHVE2 group</taxon>
        <taxon>Candidatus Aciduliprofundum</taxon>
    </lineage>
</organism>
<dbReference type="Pfam" id="PF08546">
    <property type="entry name" value="ApbA_C"/>
    <property type="match status" value="1"/>
</dbReference>
<evidence type="ECO:0000256" key="9">
    <source>
        <dbReference type="ARBA" id="ARBA00048196"/>
    </source>
</evidence>
<evidence type="ECO:0000256" key="2">
    <source>
        <dbReference type="ARBA" id="ARBA00007870"/>
    </source>
</evidence>
<dbReference type="InterPro" id="IPR050838">
    <property type="entry name" value="Ketopantoate_reductase"/>
</dbReference>
<feature type="domain" description="Ketopantoate reductase N-terminal" evidence="11">
    <location>
        <begin position="6"/>
        <end position="143"/>
    </location>
</feature>
<dbReference type="GO" id="GO:0008677">
    <property type="term" value="F:2-dehydropantoate 2-reductase activity"/>
    <property type="evidence" value="ECO:0007669"/>
    <property type="project" value="UniProtKB-EC"/>
</dbReference>
<dbReference type="PANTHER" id="PTHR43765">
    <property type="entry name" value="2-DEHYDROPANTOATE 2-REDUCTASE-RELATED"/>
    <property type="match status" value="1"/>
</dbReference>
<dbReference type="GO" id="GO:0005737">
    <property type="term" value="C:cytoplasm"/>
    <property type="evidence" value="ECO:0007669"/>
    <property type="project" value="TreeGrafter"/>
</dbReference>
<dbReference type="HOGENOM" id="CLU_031468_0_0_2"/>
<comment type="catalytic activity">
    <reaction evidence="9">
        <text>(R)-pantoate + NAD(+) = 2-dehydropantoate + NADH + H(+)</text>
        <dbReference type="Rhea" id="RHEA:61292"/>
        <dbReference type="ChEBI" id="CHEBI:11561"/>
        <dbReference type="ChEBI" id="CHEBI:15378"/>
        <dbReference type="ChEBI" id="CHEBI:15980"/>
        <dbReference type="ChEBI" id="CHEBI:57540"/>
        <dbReference type="ChEBI" id="CHEBI:57945"/>
    </reaction>
    <physiologicalReaction direction="right-to-left" evidence="9">
        <dbReference type="Rhea" id="RHEA:61294"/>
    </physiologicalReaction>
</comment>
<dbReference type="KEGG" id="abi:Aboo_0193"/>
<reference evidence="13" key="1">
    <citation type="submission" date="2010-02" db="EMBL/GenBank/DDBJ databases">
        <title>Complete sequence of Aciduliprofundum boonei T469.</title>
        <authorList>
            <consortium name="US DOE Joint Genome Institute"/>
            <person name="Lucas S."/>
            <person name="Copeland A."/>
            <person name="Lapidus A."/>
            <person name="Cheng J.-F."/>
            <person name="Bruce D."/>
            <person name="Goodwin L."/>
            <person name="Pitluck S."/>
            <person name="Saunders E."/>
            <person name="Detter J.C."/>
            <person name="Han C."/>
            <person name="Tapia R."/>
            <person name="Land M."/>
            <person name="Hauser L."/>
            <person name="Kyrpides N."/>
            <person name="Mikhailova N."/>
            <person name="Flores G."/>
            <person name="Reysenbach A.-L."/>
            <person name="Woyke T."/>
        </authorList>
    </citation>
    <scope>NUCLEOTIDE SEQUENCE</scope>
    <source>
        <strain evidence="13">T469</strain>
    </source>
</reference>
<dbReference type="Pfam" id="PF02558">
    <property type="entry name" value="ApbA"/>
    <property type="match status" value="1"/>
</dbReference>
<dbReference type="InterPro" id="IPR013328">
    <property type="entry name" value="6PGD_dom2"/>
</dbReference>
<feature type="domain" description="Ketopantoate reductase C-terminal" evidence="12">
    <location>
        <begin position="170"/>
        <end position="264"/>
    </location>
</feature>
<gene>
    <name evidence="13" type="ordered locus">Aboo_0193</name>
</gene>
<evidence type="ECO:0000256" key="3">
    <source>
        <dbReference type="ARBA" id="ARBA00013014"/>
    </source>
</evidence>
<dbReference type="InterPro" id="IPR036291">
    <property type="entry name" value="NAD(P)-bd_dom_sf"/>
</dbReference>
<keyword evidence="4 10" id="KW-0521">NADP</keyword>
<evidence type="ECO:0000256" key="4">
    <source>
        <dbReference type="ARBA" id="ARBA00022857"/>
    </source>
</evidence>
<protein>
    <recommendedName>
        <fullName evidence="3 10">2-dehydropantoate 2-reductase</fullName>
        <ecNumber evidence="3 10">1.1.1.169</ecNumber>
    </recommendedName>
    <alternativeName>
        <fullName evidence="7 10">Ketopantoate reductase</fullName>
    </alternativeName>
</protein>
<dbReference type="RefSeq" id="WP_012997068.1">
    <property type="nucleotide sequence ID" value="NC_013926.1"/>
</dbReference>
<evidence type="ECO:0000256" key="8">
    <source>
        <dbReference type="ARBA" id="ARBA00047506"/>
    </source>
</evidence>
<dbReference type="GO" id="GO:0015937">
    <property type="term" value="P:coenzyme A biosynthetic process"/>
    <property type="evidence" value="ECO:0007669"/>
    <property type="project" value="UniProtKB-UniPathway"/>
</dbReference>
<keyword evidence="14" id="KW-1185">Reference proteome</keyword>
<dbReference type="EMBL" id="CP001941">
    <property type="protein sequence ID" value="ADD08005.1"/>
    <property type="molecule type" value="Genomic_DNA"/>
</dbReference>
<evidence type="ECO:0000313" key="14">
    <source>
        <dbReference type="Proteomes" id="UP000001400"/>
    </source>
</evidence>
<dbReference type="PANTHER" id="PTHR43765:SF2">
    <property type="entry name" value="2-DEHYDROPANTOATE 2-REDUCTASE"/>
    <property type="match status" value="1"/>
</dbReference>
<dbReference type="AlphaFoldDB" id="D3TBS0"/>
<dbReference type="Proteomes" id="UP000001400">
    <property type="component" value="Chromosome"/>
</dbReference>
<dbReference type="Gene3D" id="3.40.50.720">
    <property type="entry name" value="NAD(P)-binding Rossmann-like Domain"/>
    <property type="match status" value="1"/>
</dbReference>
<evidence type="ECO:0000256" key="7">
    <source>
        <dbReference type="ARBA" id="ARBA00032024"/>
    </source>
</evidence>
<keyword evidence="6 10" id="KW-0560">Oxidoreductase</keyword>